<keyword evidence="2" id="KW-0233">DNA recombination</keyword>
<dbReference type="PANTHER" id="PTHR34605">
    <property type="entry name" value="PHAGE_INTEGRASE DOMAIN-CONTAINING PROTEIN"/>
    <property type="match status" value="1"/>
</dbReference>
<dbReference type="SUPFAM" id="SSF56349">
    <property type="entry name" value="DNA breaking-rejoining enzymes"/>
    <property type="match status" value="1"/>
</dbReference>
<keyword evidence="3" id="KW-1185">Reference proteome</keyword>
<evidence type="ECO:0000256" key="2">
    <source>
        <dbReference type="ARBA" id="ARBA00023172"/>
    </source>
</evidence>
<dbReference type="InterPro" id="IPR011010">
    <property type="entry name" value="DNA_brk_join_enz"/>
</dbReference>
<gene>
    <name evidence="4" type="primary">LOC102801440</name>
</gene>
<dbReference type="Gene3D" id="1.10.443.10">
    <property type="entry name" value="Intergrase catalytic core"/>
    <property type="match status" value="1"/>
</dbReference>
<dbReference type="InterPro" id="IPR013762">
    <property type="entry name" value="Integrase-like_cat_sf"/>
</dbReference>
<sequence length="348" mass="39500">MNSRTNPVPNSLRSDVQLNQAVMACHQASLGKRTVGSYSTGVRAWLRFTAMFGIQGQPAIYPPISEDSLVYFVVHSATYFHLKYSTIKVYLAGIRNHYILGGLPNPLVTGNGQTHLRLNHVLRGIHRLQGSSTRPRLPITFDILKGLCELLRKGVFGPYFDLMLEAAFLLAFFGFLRCSEFACTTNSFNPNLNLCVRDVKVVTRGEHIDHLSINIRTSKTDQFRRGFDLRLFPTNTSLCPVSTLYRFLTVRREMNAAQSEPLFLLPERIPLNRRVFTTSLRSLLTRLRLEPQYFAGHSFRIGAATTAASVHLPDHLIQTLGRWSSDCYRIYIRTPEKLLRYAFTALTT</sequence>
<dbReference type="Gene3D" id="1.10.150.130">
    <property type="match status" value="1"/>
</dbReference>
<proteinExistence type="predicted"/>
<name>A0ABM0M4W7_SACKO</name>
<dbReference type="GeneID" id="102801440"/>
<feature type="non-terminal residue" evidence="4">
    <location>
        <position position="348"/>
    </location>
</feature>
<dbReference type="PANTHER" id="PTHR34605:SF3">
    <property type="entry name" value="P CELL-TYPE AGGLUTINATION PROTEIN MAP4-LIKE-RELATED"/>
    <property type="match status" value="1"/>
</dbReference>
<protein>
    <submittedName>
        <fullName evidence="4">Uncharacterized protein LOC102801440</fullName>
    </submittedName>
</protein>
<evidence type="ECO:0000256" key="1">
    <source>
        <dbReference type="ARBA" id="ARBA00023125"/>
    </source>
</evidence>
<dbReference type="SUPFAM" id="SSF47823">
    <property type="entry name" value="lambda integrase-like, N-terminal domain"/>
    <property type="match status" value="1"/>
</dbReference>
<accession>A0ABM0M4W7</accession>
<evidence type="ECO:0000313" key="4">
    <source>
        <dbReference type="RefSeq" id="XP_006815058.1"/>
    </source>
</evidence>
<organism evidence="3 4">
    <name type="scientific">Saccoglossus kowalevskii</name>
    <name type="common">Acorn worm</name>
    <dbReference type="NCBI Taxonomy" id="10224"/>
    <lineage>
        <taxon>Eukaryota</taxon>
        <taxon>Metazoa</taxon>
        <taxon>Hemichordata</taxon>
        <taxon>Enteropneusta</taxon>
        <taxon>Harrimaniidae</taxon>
        <taxon>Saccoglossus</taxon>
    </lineage>
</organism>
<keyword evidence="1" id="KW-0238">DNA-binding</keyword>
<dbReference type="RefSeq" id="XP_006815058.1">
    <property type="nucleotide sequence ID" value="XM_006814995.1"/>
</dbReference>
<dbReference type="Proteomes" id="UP000694865">
    <property type="component" value="Unplaced"/>
</dbReference>
<reference evidence="4" key="1">
    <citation type="submission" date="2025-08" db="UniProtKB">
        <authorList>
            <consortium name="RefSeq"/>
        </authorList>
    </citation>
    <scope>IDENTIFICATION</scope>
    <source>
        <tissue evidence="4">Testes</tissue>
    </source>
</reference>
<evidence type="ECO:0000313" key="3">
    <source>
        <dbReference type="Proteomes" id="UP000694865"/>
    </source>
</evidence>
<dbReference type="InterPro" id="IPR052925">
    <property type="entry name" value="Phage_Integrase-like_Recomb"/>
</dbReference>
<dbReference type="InterPro" id="IPR010998">
    <property type="entry name" value="Integrase_recombinase_N"/>
</dbReference>